<feature type="binding site" evidence="10">
    <location>
        <position position="159"/>
    </location>
    <ligand>
        <name>4-amino-2-methyl-5-(diphosphooxymethyl)pyrimidine</name>
        <dbReference type="ChEBI" id="CHEBI:57841"/>
    </ligand>
</feature>
<keyword evidence="4 10" id="KW-0479">Metal-binding</keyword>
<name>A0A8J2TX04_9MICO</name>
<evidence type="ECO:0000256" key="3">
    <source>
        <dbReference type="ARBA" id="ARBA00022679"/>
    </source>
</evidence>
<evidence type="ECO:0000313" key="15">
    <source>
        <dbReference type="Proteomes" id="UP000616114"/>
    </source>
</evidence>
<dbReference type="InterPro" id="IPR013785">
    <property type="entry name" value="Aldolase_TIM"/>
</dbReference>
<feature type="binding site" evidence="10">
    <location>
        <position position="110"/>
    </location>
    <ligand>
        <name>Mg(2+)</name>
        <dbReference type="ChEBI" id="CHEBI:18420"/>
    </ligand>
</feature>
<dbReference type="InterPro" id="IPR036206">
    <property type="entry name" value="ThiamineP_synth_sf"/>
</dbReference>
<dbReference type="EC" id="2.5.1.3" evidence="10"/>
<evidence type="ECO:0000256" key="12">
    <source>
        <dbReference type="RuleBase" id="RU004253"/>
    </source>
</evidence>
<dbReference type="HAMAP" id="MF_00097">
    <property type="entry name" value="TMP_synthase"/>
    <property type="match status" value="1"/>
</dbReference>
<organism evidence="14 15">
    <name type="scientific">Sediminivirga luteola</name>
    <dbReference type="NCBI Taxonomy" id="1774748"/>
    <lineage>
        <taxon>Bacteria</taxon>
        <taxon>Bacillati</taxon>
        <taxon>Actinomycetota</taxon>
        <taxon>Actinomycetes</taxon>
        <taxon>Micrococcales</taxon>
        <taxon>Brevibacteriaceae</taxon>
        <taxon>Sediminivirga</taxon>
    </lineage>
</organism>
<evidence type="ECO:0000256" key="10">
    <source>
        <dbReference type="HAMAP-Rule" id="MF_00097"/>
    </source>
</evidence>
<evidence type="ECO:0000256" key="11">
    <source>
        <dbReference type="RuleBase" id="RU003826"/>
    </source>
</evidence>
<dbReference type="SUPFAM" id="SSF51391">
    <property type="entry name" value="Thiamin phosphate synthase"/>
    <property type="match status" value="1"/>
</dbReference>
<evidence type="ECO:0000256" key="7">
    <source>
        <dbReference type="ARBA" id="ARBA00047334"/>
    </source>
</evidence>
<dbReference type="UniPathway" id="UPA00060">
    <property type="reaction ID" value="UER00141"/>
</dbReference>
<dbReference type="PANTHER" id="PTHR20857:SF15">
    <property type="entry name" value="THIAMINE-PHOSPHATE SYNTHASE"/>
    <property type="match status" value="1"/>
</dbReference>
<dbReference type="PANTHER" id="PTHR20857">
    <property type="entry name" value="THIAMINE-PHOSPHATE PYROPHOSPHORYLASE"/>
    <property type="match status" value="1"/>
</dbReference>
<dbReference type="InterPro" id="IPR022998">
    <property type="entry name" value="ThiamineP_synth_TenI"/>
</dbReference>
<accession>A0A8J2TX04</accession>
<feature type="domain" description="Thiamine phosphate synthase/TenI" evidence="13">
    <location>
        <begin position="16"/>
        <end position="215"/>
    </location>
</feature>
<evidence type="ECO:0000256" key="2">
    <source>
        <dbReference type="ARBA" id="ARBA00005165"/>
    </source>
</evidence>
<comment type="similarity">
    <text evidence="10 11">Belongs to the thiamine-phosphate synthase family.</text>
</comment>
<evidence type="ECO:0000256" key="9">
    <source>
        <dbReference type="ARBA" id="ARBA00047883"/>
    </source>
</evidence>
<comment type="catalytic activity">
    <reaction evidence="7 10 11">
        <text>4-methyl-5-(2-phosphooxyethyl)-thiazole + 4-amino-2-methyl-5-(diphosphooxymethyl)pyrimidine + H(+) = thiamine phosphate + diphosphate</text>
        <dbReference type="Rhea" id="RHEA:22328"/>
        <dbReference type="ChEBI" id="CHEBI:15378"/>
        <dbReference type="ChEBI" id="CHEBI:33019"/>
        <dbReference type="ChEBI" id="CHEBI:37575"/>
        <dbReference type="ChEBI" id="CHEBI:57841"/>
        <dbReference type="ChEBI" id="CHEBI:58296"/>
        <dbReference type="EC" id="2.5.1.3"/>
    </reaction>
</comment>
<feature type="binding site" evidence="10">
    <location>
        <position position="187"/>
    </location>
    <ligand>
        <name>2-[(2R,5Z)-2-carboxy-4-methylthiazol-5(2H)-ylidene]ethyl phosphate</name>
        <dbReference type="ChEBI" id="CHEBI:62899"/>
    </ligand>
</feature>
<dbReference type="AlphaFoldDB" id="A0A8J2TX04"/>
<feature type="binding site" evidence="10">
    <location>
        <begin position="156"/>
        <end position="158"/>
    </location>
    <ligand>
        <name>2-[(2R,5Z)-2-carboxy-4-methylthiazol-5(2H)-ylidene]ethyl phosphate</name>
        <dbReference type="ChEBI" id="CHEBI:62899"/>
    </ligand>
</feature>
<keyword evidence="3 10" id="KW-0808">Transferase</keyword>
<evidence type="ECO:0000256" key="5">
    <source>
        <dbReference type="ARBA" id="ARBA00022842"/>
    </source>
</evidence>
<dbReference type="CDD" id="cd00564">
    <property type="entry name" value="TMP_TenI"/>
    <property type="match status" value="1"/>
</dbReference>
<dbReference type="GO" id="GO:0004789">
    <property type="term" value="F:thiamine-phosphate diphosphorylase activity"/>
    <property type="evidence" value="ECO:0007669"/>
    <property type="project" value="UniProtKB-UniRule"/>
</dbReference>
<comment type="catalytic activity">
    <reaction evidence="8 10 11">
        <text>2-(2-carboxy-4-methylthiazol-5-yl)ethyl phosphate + 4-amino-2-methyl-5-(diphosphooxymethyl)pyrimidine + 2 H(+) = thiamine phosphate + CO2 + diphosphate</text>
        <dbReference type="Rhea" id="RHEA:47848"/>
        <dbReference type="ChEBI" id="CHEBI:15378"/>
        <dbReference type="ChEBI" id="CHEBI:16526"/>
        <dbReference type="ChEBI" id="CHEBI:33019"/>
        <dbReference type="ChEBI" id="CHEBI:37575"/>
        <dbReference type="ChEBI" id="CHEBI:57841"/>
        <dbReference type="ChEBI" id="CHEBI:62890"/>
        <dbReference type="EC" id="2.5.1.3"/>
    </reaction>
</comment>
<dbReference type="GO" id="GO:0009228">
    <property type="term" value="P:thiamine biosynthetic process"/>
    <property type="evidence" value="ECO:0007669"/>
    <property type="project" value="UniProtKB-KW"/>
</dbReference>
<dbReference type="Pfam" id="PF02581">
    <property type="entry name" value="TMP-TENI"/>
    <property type="match status" value="1"/>
</dbReference>
<evidence type="ECO:0000313" key="14">
    <source>
        <dbReference type="EMBL" id="GGA10472.1"/>
    </source>
</evidence>
<comment type="function">
    <text evidence="1 10">Condenses 4-methyl-5-(beta-hydroxyethyl)thiazole monophosphate (THZ-P) and 2-methyl-4-amino-5-hydroxymethyl pyrimidine pyrophosphate (HMP-PP) to form thiamine monophosphate (TMP).</text>
</comment>
<reference evidence="14" key="1">
    <citation type="journal article" date="2014" name="Int. J. Syst. Evol. Microbiol.">
        <title>Complete genome sequence of Corynebacterium casei LMG S-19264T (=DSM 44701T), isolated from a smear-ripened cheese.</title>
        <authorList>
            <consortium name="US DOE Joint Genome Institute (JGI-PGF)"/>
            <person name="Walter F."/>
            <person name="Albersmeier A."/>
            <person name="Kalinowski J."/>
            <person name="Ruckert C."/>
        </authorList>
    </citation>
    <scope>NUCLEOTIDE SEQUENCE</scope>
    <source>
        <strain evidence="14">CGMCC 1.12785</strain>
    </source>
</reference>
<comment type="catalytic activity">
    <reaction evidence="9 10 11">
        <text>2-[(2R,5Z)-2-carboxy-4-methylthiazol-5(2H)-ylidene]ethyl phosphate + 4-amino-2-methyl-5-(diphosphooxymethyl)pyrimidine + 2 H(+) = thiamine phosphate + CO2 + diphosphate</text>
        <dbReference type="Rhea" id="RHEA:47844"/>
        <dbReference type="ChEBI" id="CHEBI:15378"/>
        <dbReference type="ChEBI" id="CHEBI:16526"/>
        <dbReference type="ChEBI" id="CHEBI:33019"/>
        <dbReference type="ChEBI" id="CHEBI:37575"/>
        <dbReference type="ChEBI" id="CHEBI:57841"/>
        <dbReference type="ChEBI" id="CHEBI:62899"/>
        <dbReference type="EC" id="2.5.1.3"/>
    </reaction>
</comment>
<dbReference type="GO" id="GO:0000287">
    <property type="term" value="F:magnesium ion binding"/>
    <property type="evidence" value="ECO:0007669"/>
    <property type="project" value="UniProtKB-UniRule"/>
</dbReference>
<evidence type="ECO:0000256" key="4">
    <source>
        <dbReference type="ARBA" id="ARBA00022723"/>
    </source>
</evidence>
<comment type="cofactor">
    <cofactor evidence="10">
        <name>Mg(2+)</name>
        <dbReference type="ChEBI" id="CHEBI:18420"/>
    </cofactor>
    <text evidence="10">Binds 1 Mg(2+) ion per subunit.</text>
</comment>
<reference evidence="14" key="2">
    <citation type="submission" date="2020-09" db="EMBL/GenBank/DDBJ databases">
        <authorList>
            <person name="Sun Q."/>
            <person name="Zhou Y."/>
        </authorList>
    </citation>
    <scope>NUCLEOTIDE SEQUENCE</scope>
    <source>
        <strain evidence="14">CGMCC 1.12785</strain>
    </source>
</reference>
<keyword evidence="6 10" id="KW-0784">Thiamine biosynthesis</keyword>
<evidence type="ECO:0000259" key="13">
    <source>
        <dbReference type="Pfam" id="PF02581"/>
    </source>
</evidence>
<protein>
    <recommendedName>
        <fullName evidence="10">Thiamine-phosphate synthase</fullName>
        <shortName evidence="10">TP synthase</shortName>
        <shortName evidence="10">TPS</shortName>
        <ecNumber evidence="10">2.5.1.3</ecNumber>
    </recommendedName>
    <alternativeName>
        <fullName evidence="10">Thiamine-phosphate pyrophosphorylase</fullName>
        <shortName evidence="10">TMP pyrophosphorylase</shortName>
        <shortName evidence="10">TMP-PPase</shortName>
    </alternativeName>
</protein>
<dbReference type="Proteomes" id="UP000616114">
    <property type="component" value="Unassembled WGS sequence"/>
</dbReference>
<feature type="binding site" evidence="10">
    <location>
        <position position="87"/>
    </location>
    <ligand>
        <name>Mg(2+)</name>
        <dbReference type="ChEBI" id="CHEBI:18420"/>
    </ligand>
</feature>
<dbReference type="GO" id="GO:0005737">
    <property type="term" value="C:cytoplasm"/>
    <property type="evidence" value="ECO:0007669"/>
    <property type="project" value="TreeGrafter"/>
</dbReference>
<keyword evidence="15" id="KW-1185">Reference proteome</keyword>
<keyword evidence="5 10" id="KW-0460">Magnesium</keyword>
<dbReference type="InterPro" id="IPR034291">
    <property type="entry name" value="TMP_synthase"/>
</dbReference>
<feature type="binding site" evidence="10">
    <location>
        <begin position="212"/>
        <end position="213"/>
    </location>
    <ligand>
        <name>2-[(2R,5Z)-2-carboxy-4-methylthiazol-5(2H)-ylidene]ethyl phosphate</name>
        <dbReference type="ChEBI" id="CHEBI:62899"/>
    </ligand>
</feature>
<comment type="pathway">
    <text evidence="2 10 12">Cofactor biosynthesis; thiamine diphosphate biosynthesis; thiamine phosphate from 4-amino-2-methyl-5-diphosphomethylpyrimidine and 4-methyl-5-(2-phosphoethyl)-thiazole: step 1/1.</text>
</comment>
<evidence type="ECO:0000256" key="6">
    <source>
        <dbReference type="ARBA" id="ARBA00022977"/>
    </source>
</evidence>
<dbReference type="NCBIfam" id="TIGR00693">
    <property type="entry name" value="thiE"/>
    <property type="match status" value="1"/>
</dbReference>
<feature type="binding site" evidence="10">
    <location>
        <position position="129"/>
    </location>
    <ligand>
        <name>4-amino-2-methyl-5-(diphosphooxymethyl)pyrimidine</name>
        <dbReference type="ChEBI" id="CHEBI:57841"/>
    </ligand>
</feature>
<evidence type="ECO:0000256" key="8">
    <source>
        <dbReference type="ARBA" id="ARBA00047851"/>
    </source>
</evidence>
<comment type="caution">
    <text evidence="14">The sequence shown here is derived from an EMBL/GenBank/DDBJ whole genome shotgun (WGS) entry which is preliminary data.</text>
</comment>
<evidence type="ECO:0000256" key="1">
    <source>
        <dbReference type="ARBA" id="ARBA00003814"/>
    </source>
</evidence>
<dbReference type="EMBL" id="BMFY01000004">
    <property type="protein sequence ID" value="GGA10472.1"/>
    <property type="molecule type" value="Genomic_DNA"/>
</dbReference>
<dbReference type="GO" id="GO:0009229">
    <property type="term" value="P:thiamine diphosphate biosynthetic process"/>
    <property type="evidence" value="ECO:0007669"/>
    <property type="project" value="UniProtKB-UniRule"/>
</dbReference>
<dbReference type="RefSeq" id="WP_188549985.1">
    <property type="nucleotide sequence ID" value="NZ_BMFY01000004.1"/>
</dbReference>
<feature type="binding site" evidence="10">
    <location>
        <begin position="48"/>
        <end position="52"/>
    </location>
    <ligand>
        <name>4-amino-2-methyl-5-(diphosphooxymethyl)pyrimidine</name>
        <dbReference type="ChEBI" id="CHEBI:57841"/>
    </ligand>
</feature>
<gene>
    <name evidence="14" type="primary">thiE-2</name>
    <name evidence="10" type="synonym">thiE</name>
    <name evidence="14" type="ORF">GCM10011333_11560</name>
</gene>
<feature type="binding site" evidence="10">
    <location>
        <position position="86"/>
    </location>
    <ligand>
        <name>4-amino-2-methyl-5-(diphosphooxymethyl)pyrimidine</name>
        <dbReference type="ChEBI" id="CHEBI:57841"/>
    </ligand>
</feature>
<dbReference type="Gene3D" id="3.20.20.70">
    <property type="entry name" value="Aldolase class I"/>
    <property type="match status" value="1"/>
</dbReference>
<proteinExistence type="inferred from homology"/>
<sequence>MTGRLRRAGAGIDTRLYFITDTAQCAHAGRTVAETAAAAVRGGAGIVQVRDKTADDGAFERLAREVAAALETVAAEHGRRALLVINDRVTVAARLRAEGIDAHLHIGQDDAALSEARALLGDDAVIGVSTGTPAEIRAAEDSGEADLLGIGPVWSTSTKPDAPAGIGVDGLAGLLEHTRLPAFAIGGVDTSGAGEVGALAARSGRPAGICVVSAICLSDDPERAAARLHRAFTAPAGTRDDKEPQP</sequence>